<dbReference type="PANTHER" id="PTHR46212:SF10">
    <property type="entry name" value="PEFLIN"/>
    <property type="match status" value="1"/>
</dbReference>
<gene>
    <name evidence="15" type="ORF">BSL78_15915</name>
</gene>
<evidence type="ECO:0000256" key="4">
    <source>
        <dbReference type="ARBA" id="ARBA00022737"/>
    </source>
</evidence>
<dbReference type="Gene3D" id="1.10.238.10">
    <property type="entry name" value="EF-hand"/>
    <property type="match status" value="1"/>
</dbReference>
<feature type="compositionally biased region" description="Polar residues" evidence="13">
    <location>
        <begin position="1"/>
        <end position="15"/>
    </location>
</feature>
<reference evidence="15 16" key="1">
    <citation type="journal article" date="2017" name="PLoS Biol.">
        <title>The sea cucumber genome provides insights into morphological evolution and visceral regeneration.</title>
        <authorList>
            <person name="Zhang X."/>
            <person name="Sun L."/>
            <person name="Yuan J."/>
            <person name="Sun Y."/>
            <person name="Gao Y."/>
            <person name="Zhang L."/>
            <person name="Li S."/>
            <person name="Dai H."/>
            <person name="Hamel J.F."/>
            <person name="Liu C."/>
            <person name="Yu Y."/>
            <person name="Liu S."/>
            <person name="Lin W."/>
            <person name="Guo K."/>
            <person name="Jin S."/>
            <person name="Xu P."/>
            <person name="Storey K.B."/>
            <person name="Huan P."/>
            <person name="Zhang T."/>
            <person name="Zhou Y."/>
            <person name="Zhang J."/>
            <person name="Lin C."/>
            <person name="Li X."/>
            <person name="Xing L."/>
            <person name="Huo D."/>
            <person name="Sun M."/>
            <person name="Wang L."/>
            <person name="Mercier A."/>
            <person name="Li F."/>
            <person name="Yang H."/>
            <person name="Xiang J."/>
        </authorList>
    </citation>
    <scope>NUCLEOTIDE SEQUENCE [LARGE SCALE GENOMIC DNA]</scope>
    <source>
        <strain evidence="15">Shaxun</strain>
        <tissue evidence="15">Muscle</tissue>
    </source>
</reference>
<dbReference type="SUPFAM" id="SSF47473">
    <property type="entry name" value="EF-hand"/>
    <property type="match status" value="1"/>
</dbReference>
<protein>
    <recommendedName>
        <fullName evidence="10">Peflin</fullName>
    </recommendedName>
    <alternativeName>
        <fullName evidence="11">PEF protein with a long N-terminal hydrophobic domain</fullName>
    </alternativeName>
    <alternativeName>
        <fullName evidence="12">Penta-EF hand domain-containing protein 1</fullName>
    </alternativeName>
</protein>
<dbReference type="InterPro" id="IPR011992">
    <property type="entry name" value="EF-hand-dom_pair"/>
</dbReference>
<feature type="compositionally biased region" description="Pro residues" evidence="13">
    <location>
        <begin position="16"/>
        <end position="27"/>
    </location>
</feature>
<dbReference type="CDD" id="cd16183">
    <property type="entry name" value="EFh_PEF_ALG-2"/>
    <property type="match status" value="1"/>
</dbReference>
<evidence type="ECO:0000256" key="5">
    <source>
        <dbReference type="ARBA" id="ARBA00022824"/>
    </source>
</evidence>
<dbReference type="GO" id="GO:0048208">
    <property type="term" value="P:COPII vesicle coating"/>
    <property type="evidence" value="ECO:0007669"/>
    <property type="project" value="TreeGrafter"/>
</dbReference>
<dbReference type="PANTHER" id="PTHR46212">
    <property type="entry name" value="PEFLIN"/>
    <property type="match status" value="1"/>
</dbReference>
<dbReference type="Pfam" id="PF13499">
    <property type="entry name" value="EF-hand_7"/>
    <property type="match status" value="2"/>
</dbReference>
<feature type="domain" description="EF-hand" evidence="14">
    <location>
        <begin position="186"/>
        <end position="221"/>
    </location>
</feature>
<keyword evidence="7" id="KW-0472">Membrane</keyword>
<comment type="subcellular location">
    <subcellularLocation>
        <location evidence="9">Cytoplasmic vesicle</location>
        <location evidence="9">COPII-coated vesicle membrane</location>
        <topology evidence="9">Peripheral membrane protein</topology>
    </subcellularLocation>
    <subcellularLocation>
        <location evidence="1">Endoplasmic reticulum</location>
    </subcellularLocation>
</comment>
<keyword evidence="5" id="KW-0256">Endoplasmic reticulum</keyword>
<dbReference type="InterPro" id="IPR018247">
    <property type="entry name" value="EF_Hand_1_Ca_BS"/>
</dbReference>
<dbReference type="GO" id="GO:0005509">
    <property type="term" value="F:calcium ion binding"/>
    <property type="evidence" value="ECO:0007669"/>
    <property type="project" value="InterPro"/>
</dbReference>
<dbReference type="EMBL" id="MRZV01000594">
    <property type="protein sequence ID" value="PIK47226.1"/>
    <property type="molecule type" value="Genomic_DNA"/>
</dbReference>
<dbReference type="InterPro" id="IPR051426">
    <property type="entry name" value="Peflin/Sorcin_CaBP"/>
</dbReference>
<dbReference type="PROSITE" id="PS00018">
    <property type="entry name" value="EF_HAND_1"/>
    <property type="match status" value="2"/>
</dbReference>
<comment type="caution">
    <text evidence="15">The sequence shown here is derived from an EMBL/GenBank/DDBJ whole genome shotgun (WGS) entry which is preliminary data.</text>
</comment>
<dbReference type="InterPro" id="IPR002048">
    <property type="entry name" value="EF_hand_dom"/>
</dbReference>
<evidence type="ECO:0000256" key="1">
    <source>
        <dbReference type="ARBA" id="ARBA00004240"/>
    </source>
</evidence>
<evidence type="ECO:0000256" key="13">
    <source>
        <dbReference type="SAM" id="MobiDB-lite"/>
    </source>
</evidence>
<accession>A0A2G8KGV8</accession>
<name>A0A2G8KGV8_STIJA</name>
<dbReference type="GO" id="GO:0048306">
    <property type="term" value="F:calcium-dependent protein binding"/>
    <property type="evidence" value="ECO:0007669"/>
    <property type="project" value="UniProtKB-ARBA"/>
</dbReference>
<evidence type="ECO:0000256" key="3">
    <source>
        <dbReference type="ARBA" id="ARBA00022723"/>
    </source>
</evidence>
<sequence>MLISLSQNQPRGSNPSAPPTQTAPPYNPYQQTPPRGYQQTPPGGYQQTPPGGYQQTPPGGYQQTPPGGYSGAPTGYGGAPTGYGGAQAGGYPGHPPTGYGHLAMVLEPLQEQIQTYGLGFRPLLHKFDWAVDVDHSNSITALELRQALVNGNWTTFNEESCRLMIGMFDKDRDGTINFHEFAALWKYIQDWNRCFQQFDADRSGNIDANELGNAFRTFGYVLSPQFCVMIVRKFDRDNRNTINFDDFIQVCVMLKGLSEAFKNKDTNRTGTINIHYEQFLEMVLENAIH</sequence>
<evidence type="ECO:0000313" key="15">
    <source>
        <dbReference type="EMBL" id="PIK47226.1"/>
    </source>
</evidence>
<keyword evidence="3" id="KW-0479">Metal-binding</keyword>
<evidence type="ECO:0000256" key="9">
    <source>
        <dbReference type="ARBA" id="ARBA00037873"/>
    </source>
</evidence>
<dbReference type="PROSITE" id="PS50222">
    <property type="entry name" value="EF_HAND_2"/>
    <property type="match status" value="2"/>
</dbReference>
<organism evidence="15 16">
    <name type="scientific">Stichopus japonicus</name>
    <name type="common">Sea cucumber</name>
    <dbReference type="NCBI Taxonomy" id="307972"/>
    <lineage>
        <taxon>Eukaryota</taxon>
        <taxon>Metazoa</taxon>
        <taxon>Echinodermata</taxon>
        <taxon>Eleutherozoa</taxon>
        <taxon>Echinozoa</taxon>
        <taxon>Holothuroidea</taxon>
        <taxon>Aspidochirotacea</taxon>
        <taxon>Aspidochirotida</taxon>
        <taxon>Stichopodidae</taxon>
        <taxon>Apostichopus</taxon>
    </lineage>
</organism>
<dbReference type="OrthoDB" id="186625at2759"/>
<evidence type="ECO:0000256" key="6">
    <source>
        <dbReference type="ARBA" id="ARBA00022837"/>
    </source>
</evidence>
<feature type="compositionally biased region" description="Low complexity" evidence="13">
    <location>
        <begin position="28"/>
        <end position="67"/>
    </location>
</feature>
<keyword evidence="6" id="KW-0106">Calcium</keyword>
<feature type="region of interest" description="Disordered" evidence="13">
    <location>
        <begin position="1"/>
        <end position="75"/>
    </location>
</feature>
<evidence type="ECO:0000256" key="7">
    <source>
        <dbReference type="ARBA" id="ARBA00023136"/>
    </source>
</evidence>
<proteinExistence type="predicted"/>
<evidence type="ECO:0000256" key="8">
    <source>
        <dbReference type="ARBA" id="ARBA00023329"/>
    </source>
</evidence>
<keyword evidence="16" id="KW-1185">Reference proteome</keyword>
<dbReference type="SMART" id="SM00054">
    <property type="entry name" value="EFh"/>
    <property type="match status" value="4"/>
</dbReference>
<evidence type="ECO:0000259" key="14">
    <source>
        <dbReference type="PROSITE" id="PS50222"/>
    </source>
</evidence>
<keyword evidence="4" id="KW-0677">Repeat</keyword>
<feature type="domain" description="EF-hand" evidence="14">
    <location>
        <begin position="222"/>
        <end position="257"/>
    </location>
</feature>
<dbReference type="STRING" id="307972.A0A2G8KGV8"/>
<keyword evidence="8" id="KW-0968">Cytoplasmic vesicle</keyword>
<evidence type="ECO:0000256" key="10">
    <source>
        <dbReference type="ARBA" id="ARBA00041025"/>
    </source>
</evidence>
<keyword evidence="2" id="KW-0963">Cytoplasm</keyword>
<evidence type="ECO:0000256" key="12">
    <source>
        <dbReference type="ARBA" id="ARBA00042606"/>
    </source>
</evidence>
<evidence type="ECO:0000256" key="2">
    <source>
        <dbReference type="ARBA" id="ARBA00022490"/>
    </source>
</evidence>
<dbReference type="GO" id="GO:0012507">
    <property type="term" value="C:ER to Golgi transport vesicle membrane"/>
    <property type="evidence" value="ECO:0007669"/>
    <property type="project" value="UniProtKB-SubCell"/>
</dbReference>
<dbReference type="Proteomes" id="UP000230750">
    <property type="component" value="Unassembled WGS sequence"/>
</dbReference>
<evidence type="ECO:0000256" key="11">
    <source>
        <dbReference type="ARBA" id="ARBA00041490"/>
    </source>
</evidence>
<dbReference type="AlphaFoldDB" id="A0A2G8KGV8"/>
<dbReference type="GO" id="GO:0005783">
    <property type="term" value="C:endoplasmic reticulum"/>
    <property type="evidence" value="ECO:0007669"/>
    <property type="project" value="UniProtKB-SubCell"/>
</dbReference>
<evidence type="ECO:0000313" key="16">
    <source>
        <dbReference type="Proteomes" id="UP000230750"/>
    </source>
</evidence>